<gene>
    <name evidence="1" type="ORF">LIER_44165</name>
</gene>
<sequence length="70" mass="7832">MAFYVECPLAPGVQQQLLPVYRYLSRSQVENDLQAFGSINFTVQVAFMVARVTCLALVRRLPAQGKVTID</sequence>
<organism evidence="1 2">
    <name type="scientific">Lithospermum erythrorhizon</name>
    <name type="common">Purple gromwell</name>
    <name type="synonym">Lithospermum officinale var. erythrorhizon</name>
    <dbReference type="NCBI Taxonomy" id="34254"/>
    <lineage>
        <taxon>Eukaryota</taxon>
        <taxon>Viridiplantae</taxon>
        <taxon>Streptophyta</taxon>
        <taxon>Embryophyta</taxon>
        <taxon>Tracheophyta</taxon>
        <taxon>Spermatophyta</taxon>
        <taxon>Magnoliopsida</taxon>
        <taxon>eudicotyledons</taxon>
        <taxon>Gunneridae</taxon>
        <taxon>Pentapetalae</taxon>
        <taxon>asterids</taxon>
        <taxon>lamiids</taxon>
        <taxon>Boraginales</taxon>
        <taxon>Boraginaceae</taxon>
        <taxon>Boraginoideae</taxon>
        <taxon>Lithospermeae</taxon>
        <taxon>Lithospermum</taxon>
    </lineage>
</organism>
<keyword evidence="2" id="KW-1185">Reference proteome</keyword>
<evidence type="ECO:0000313" key="1">
    <source>
        <dbReference type="EMBL" id="GAA0172663.1"/>
    </source>
</evidence>
<reference evidence="1 2" key="1">
    <citation type="submission" date="2024-01" db="EMBL/GenBank/DDBJ databases">
        <title>The complete chloroplast genome sequence of Lithospermum erythrorhizon: insights into the phylogenetic relationship among Boraginaceae species and the maternal lineages of purple gromwells.</title>
        <authorList>
            <person name="Okada T."/>
            <person name="Watanabe K."/>
        </authorList>
    </citation>
    <scope>NUCLEOTIDE SEQUENCE [LARGE SCALE GENOMIC DNA]</scope>
</reference>
<name>A0AAV3RBK2_LITER</name>
<dbReference type="AlphaFoldDB" id="A0AAV3RBK2"/>
<protein>
    <submittedName>
        <fullName evidence="1">Uncharacterized protein</fullName>
    </submittedName>
</protein>
<comment type="caution">
    <text evidence="1">The sequence shown here is derived from an EMBL/GenBank/DDBJ whole genome shotgun (WGS) entry which is preliminary data.</text>
</comment>
<evidence type="ECO:0000313" key="2">
    <source>
        <dbReference type="Proteomes" id="UP001454036"/>
    </source>
</evidence>
<dbReference type="Proteomes" id="UP001454036">
    <property type="component" value="Unassembled WGS sequence"/>
</dbReference>
<proteinExistence type="predicted"/>
<dbReference type="EMBL" id="BAABME010056987">
    <property type="protein sequence ID" value="GAA0172663.1"/>
    <property type="molecule type" value="Genomic_DNA"/>
</dbReference>
<accession>A0AAV3RBK2</accession>